<dbReference type="GO" id="GO:0005856">
    <property type="term" value="C:cytoskeleton"/>
    <property type="evidence" value="ECO:0007669"/>
    <property type="project" value="UniProtKB-SubCell"/>
</dbReference>
<dbReference type="InterPro" id="IPR014751">
    <property type="entry name" value="XRCC4-like_C"/>
</dbReference>
<dbReference type="PANTHER" id="PTHR19269">
    <property type="entry name" value="TROPOMYOSIN"/>
    <property type="match status" value="1"/>
</dbReference>
<evidence type="ECO:0000256" key="5">
    <source>
        <dbReference type="ARBA" id="ARBA00023179"/>
    </source>
</evidence>
<dbReference type="AlphaFoldDB" id="L5MG88"/>
<dbReference type="InterPro" id="IPR000533">
    <property type="entry name" value="Tropomyosin"/>
</dbReference>
<name>L5MG88_MYODS</name>
<proteinExistence type="inferred from homology"/>
<comment type="subcellular location">
    <subcellularLocation>
        <location evidence="1">Cytoplasm</location>
        <location evidence="1">Cytoskeleton</location>
    </subcellularLocation>
</comment>
<evidence type="ECO:0000313" key="9">
    <source>
        <dbReference type="EMBL" id="ELK37285.1"/>
    </source>
</evidence>
<keyword evidence="3" id="KW-0007">Acetylation</keyword>
<dbReference type="Gene3D" id="1.20.5.170">
    <property type="match status" value="1"/>
</dbReference>
<keyword evidence="7" id="KW-0206">Cytoskeleton</keyword>
<evidence type="ECO:0000256" key="3">
    <source>
        <dbReference type="ARBA" id="ARBA00022990"/>
    </source>
</evidence>
<dbReference type="Proteomes" id="UP000010556">
    <property type="component" value="Unassembled WGS sequence"/>
</dbReference>
<keyword evidence="5" id="KW-0514">Muscle protein</keyword>
<sequence length="298" mass="33567">MSQRCTLISVSQTAFPADFSVLRRILNLRAPADRKRHASICGSSPVLVAIQGAPGLFSLRDNQTREEEYTAVILWNPIQMFPLLPVRKLVAGGPDSDPTSTVIVQDPAVEEELDRGQERLAAALQKLEEAAKAADESERGMKVIENRALQDAEKLKLQEIQLKEAPHIAEGADRTYEEVARKLVIIEGDLERTEERAELAEFRCGEMGEQVRLMDQSLPCLSAAEEKHSQKEDQYEEEIKILTDKLKDAGTRAEFAERSVANLEKTTDDLEDKLKCTKEKRLCTQRRLDLTLLDLNER</sequence>
<evidence type="ECO:0000313" key="10">
    <source>
        <dbReference type="Proteomes" id="UP000010556"/>
    </source>
</evidence>
<dbReference type="SUPFAM" id="SSF57997">
    <property type="entry name" value="Tropomyosin"/>
    <property type="match status" value="1"/>
</dbReference>
<dbReference type="Gene3D" id="1.20.5.370">
    <property type="match status" value="1"/>
</dbReference>
<evidence type="ECO:0000256" key="6">
    <source>
        <dbReference type="ARBA" id="ARBA00023203"/>
    </source>
</evidence>
<gene>
    <name evidence="9" type="ORF">MDA_GLEAN10012088</name>
</gene>
<comment type="similarity">
    <text evidence="2">Belongs to the tropomyosin family.</text>
</comment>
<keyword evidence="4 8" id="KW-0175">Coiled coil</keyword>
<feature type="coiled-coil region" evidence="8">
    <location>
        <begin position="221"/>
        <end position="280"/>
    </location>
</feature>
<accession>L5MG88</accession>
<dbReference type="PRINTS" id="PR00194">
    <property type="entry name" value="TROPOMYOSIN"/>
</dbReference>
<reference evidence="10" key="1">
    <citation type="journal article" date="2013" name="Science">
        <title>Comparative analysis of bat genomes provides insight into the evolution of flight and immunity.</title>
        <authorList>
            <person name="Zhang G."/>
            <person name="Cowled C."/>
            <person name="Shi Z."/>
            <person name="Huang Z."/>
            <person name="Bishop-Lilly K.A."/>
            <person name="Fang X."/>
            <person name="Wynne J.W."/>
            <person name="Xiong Z."/>
            <person name="Baker M.L."/>
            <person name="Zhao W."/>
            <person name="Tachedjian M."/>
            <person name="Zhu Y."/>
            <person name="Zhou P."/>
            <person name="Jiang X."/>
            <person name="Ng J."/>
            <person name="Yang L."/>
            <person name="Wu L."/>
            <person name="Xiao J."/>
            <person name="Feng Y."/>
            <person name="Chen Y."/>
            <person name="Sun X."/>
            <person name="Zhang Y."/>
            <person name="Marsh G.A."/>
            <person name="Crameri G."/>
            <person name="Broder C.C."/>
            <person name="Frey K.G."/>
            <person name="Wang L.F."/>
            <person name="Wang J."/>
        </authorList>
    </citation>
    <scope>NUCLEOTIDE SEQUENCE [LARGE SCALE GENOMIC DNA]</scope>
</reference>
<evidence type="ECO:0000256" key="7">
    <source>
        <dbReference type="ARBA" id="ARBA00023212"/>
    </source>
</evidence>
<dbReference type="EMBL" id="KB100796">
    <property type="protein sequence ID" value="ELK37285.1"/>
    <property type="molecule type" value="Genomic_DNA"/>
</dbReference>
<dbReference type="GO" id="GO:0003779">
    <property type="term" value="F:actin binding"/>
    <property type="evidence" value="ECO:0007669"/>
    <property type="project" value="UniProtKB-KW"/>
</dbReference>
<evidence type="ECO:0000256" key="8">
    <source>
        <dbReference type="SAM" id="Coils"/>
    </source>
</evidence>
<feature type="coiled-coil region" evidence="8">
    <location>
        <begin position="110"/>
        <end position="147"/>
    </location>
</feature>
<keyword evidence="10" id="KW-1185">Reference proteome</keyword>
<evidence type="ECO:0000256" key="4">
    <source>
        <dbReference type="ARBA" id="ARBA00023054"/>
    </source>
</evidence>
<keyword evidence="7" id="KW-0963">Cytoplasm</keyword>
<organism evidence="9 10">
    <name type="scientific">Myotis davidii</name>
    <name type="common">David's myotis</name>
    <dbReference type="NCBI Taxonomy" id="225400"/>
    <lineage>
        <taxon>Eukaryota</taxon>
        <taxon>Metazoa</taxon>
        <taxon>Chordata</taxon>
        <taxon>Craniata</taxon>
        <taxon>Vertebrata</taxon>
        <taxon>Euteleostomi</taxon>
        <taxon>Mammalia</taxon>
        <taxon>Eutheria</taxon>
        <taxon>Laurasiatheria</taxon>
        <taxon>Chiroptera</taxon>
        <taxon>Yangochiroptera</taxon>
        <taxon>Vespertilionidae</taxon>
        <taxon>Myotis</taxon>
    </lineage>
</organism>
<evidence type="ECO:0000256" key="1">
    <source>
        <dbReference type="ARBA" id="ARBA00004245"/>
    </source>
</evidence>
<keyword evidence="6" id="KW-0009">Actin-binding</keyword>
<dbReference type="FunFam" id="1.20.5.170:FF:000001">
    <property type="entry name" value="Tropomyosin alpha-1 chain isoform 1"/>
    <property type="match status" value="1"/>
</dbReference>
<evidence type="ECO:0000256" key="2">
    <source>
        <dbReference type="ARBA" id="ARBA00009036"/>
    </source>
</evidence>
<dbReference type="Pfam" id="PF00261">
    <property type="entry name" value="Tropomyosin"/>
    <property type="match status" value="1"/>
</dbReference>
<protein>
    <submittedName>
        <fullName evidence="9">Tropomyosin alpha-3 chain</fullName>
    </submittedName>
</protein>